<reference evidence="1" key="1">
    <citation type="submission" date="2022-08" db="EMBL/GenBank/DDBJ databases">
        <title>Novel sulfate-reducing endosymbionts in the free-living metamonad Anaeramoeba.</title>
        <authorList>
            <person name="Jerlstrom-Hultqvist J."/>
            <person name="Cepicka I."/>
            <person name="Gallot-Lavallee L."/>
            <person name="Salas-Leiva D."/>
            <person name="Curtis B.A."/>
            <person name="Zahonova K."/>
            <person name="Pipaliya S."/>
            <person name="Dacks J."/>
            <person name="Roger A.J."/>
        </authorList>
    </citation>
    <scope>NUCLEOTIDE SEQUENCE</scope>
    <source>
        <strain evidence="1">Schooner1</strain>
    </source>
</reference>
<protein>
    <submittedName>
        <fullName evidence="1">Uncharacterized protein</fullName>
    </submittedName>
</protein>
<dbReference type="Proteomes" id="UP001150062">
    <property type="component" value="Unassembled WGS sequence"/>
</dbReference>
<evidence type="ECO:0000313" key="2">
    <source>
        <dbReference type="Proteomes" id="UP001150062"/>
    </source>
</evidence>
<dbReference type="EMBL" id="JAOAOG010000142">
    <property type="protein sequence ID" value="KAJ6245829.1"/>
    <property type="molecule type" value="Genomic_DNA"/>
</dbReference>
<name>A0ABQ8YMH6_9EUKA</name>
<sequence>MENINFNILIKHEFVLIPKLFEYENKSLELGIRNVNATKGPTVIALKSVEMNRYYIGVLEGKPFTIREAEDLYFKVDNKDEGFIKYGSDVDCYHLKVRNDFLILTNKKFTYKELLLLEKEEQNNKMKLIQQKQENDLQKKQLDVQKKKMGLSKIRFQLEQLSEEIRLRNEIIQQQNKKSHQQVDTFQSRFKQNILKVRELKKELGAILKETDQLHIQKRKSQKNKVNRDKHVTLVQKLEKLRLQLDREHKNTQLTEEEFTKVLQEQNDSIRLIKENTRNLNNSIPKLRKEIENQN</sequence>
<comment type="caution">
    <text evidence="1">The sequence shown here is derived from an EMBL/GenBank/DDBJ whole genome shotgun (WGS) entry which is preliminary data.</text>
</comment>
<keyword evidence="2" id="KW-1185">Reference proteome</keyword>
<proteinExistence type="predicted"/>
<gene>
    <name evidence="1" type="ORF">M0813_19901</name>
</gene>
<organism evidence="1 2">
    <name type="scientific">Anaeramoeba flamelloides</name>
    <dbReference type="NCBI Taxonomy" id="1746091"/>
    <lineage>
        <taxon>Eukaryota</taxon>
        <taxon>Metamonada</taxon>
        <taxon>Anaeramoebidae</taxon>
        <taxon>Anaeramoeba</taxon>
    </lineage>
</organism>
<accession>A0ABQ8YMH6</accession>
<evidence type="ECO:0000313" key="1">
    <source>
        <dbReference type="EMBL" id="KAJ6245829.1"/>
    </source>
</evidence>